<name>A0ABN8PLV4_9CNID</name>
<gene>
    <name evidence="2" type="ORF">PEVE_00043151</name>
</gene>
<proteinExistence type="predicted"/>
<sequence>MSERATLQKTPLQKSIASEGPVVSIMSKTPTKTISFVNLKMIFWAITCVKGLTPGLEFKRCKLCGPTNRKNVEFKASPWPFIPFRTRFNLTLVFIPDEAIFAATSEYKVWIEPSGQLYLRGTEDVCSQNENFCSLAAGEKFVLKHSDILRTFPAGLKVNFGAELKIFNQEHKMVFCASCEATLRS</sequence>
<dbReference type="InterPro" id="IPR003172">
    <property type="entry name" value="ML_dom"/>
</dbReference>
<dbReference type="Pfam" id="PF02221">
    <property type="entry name" value="E1_DerP2_DerF2"/>
    <property type="match status" value="1"/>
</dbReference>
<evidence type="ECO:0000313" key="2">
    <source>
        <dbReference type="EMBL" id="CAH3144298.1"/>
    </source>
</evidence>
<comment type="caution">
    <text evidence="2">The sequence shown here is derived from an EMBL/GenBank/DDBJ whole genome shotgun (WGS) entry which is preliminary data.</text>
</comment>
<dbReference type="EMBL" id="CALNXI010000870">
    <property type="protein sequence ID" value="CAH3144298.1"/>
    <property type="molecule type" value="Genomic_DNA"/>
</dbReference>
<feature type="domain" description="MD-2-related lipid-recognition" evidence="1">
    <location>
        <begin position="86"/>
        <end position="182"/>
    </location>
</feature>
<evidence type="ECO:0000313" key="3">
    <source>
        <dbReference type="Proteomes" id="UP001159427"/>
    </source>
</evidence>
<accession>A0ABN8PLV4</accession>
<protein>
    <recommendedName>
        <fullName evidence="1">MD-2-related lipid-recognition domain-containing protein</fullName>
    </recommendedName>
</protein>
<reference evidence="2 3" key="1">
    <citation type="submission" date="2022-05" db="EMBL/GenBank/DDBJ databases">
        <authorList>
            <consortium name="Genoscope - CEA"/>
            <person name="William W."/>
        </authorList>
    </citation>
    <scope>NUCLEOTIDE SEQUENCE [LARGE SCALE GENOMIC DNA]</scope>
</reference>
<dbReference type="Proteomes" id="UP001159427">
    <property type="component" value="Unassembled WGS sequence"/>
</dbReference>
<dbReference type="Gene3D" id="2.60.40.770">
    <property type="match status" value="1"/>
</dbReference>
<evidence type="ECO:0000259" key="1">
    <source>
        <dbReference type="Pfam" id="PF02221"/>
    </source>
</evidence>
<keyword evidence="3" id="KW-1185">Reference proteome</keyword>
<organism evidence="2 3">
    <name type="scientific">Porites evermanni</name>
    <dbReference type="NCBI Taxonomy" id="104178"/>
    <lineage>
        <taxon>Eukaryota</taxon>
        <taxon>Metazoa</taxon>
        <taxon>Cnidaria</taxon>
        <taxon>Anthozoa</taxon>
        <taxon>Hexacorallia</taxon>
        <taxon>Scleractinia</taxon>
        <taxon>Fungiina</taxon>
        <taxon>Poritidae</taxon>
        <taxon>Porites</taxon>
    </lineage>
</organism>